<dbReference type="InterPro" id="IPR000683">
    <property type="entry name" value="Gfo/Idh/MocA-like_OxRdtase_N"/>
</dbReference>
<dbReference type="InterPro" id="IPR030827">
    <property type="entry name" value="Myo_inos_IolG"/>
</dbReference>
<dbReference type="Gene3D" id="3.40.50.720">
    <property type="entry name" value="NAD(P)-binding Rossmann-like Domain"/>
    <property type="match status" value="1"/>
</dbReference>
<comment type="similarity">
    <text evidence="1">Belongs to the Gfo/Idh/MocA family.</text>
</comment>
<sequence>MKNHIRCAVIGLGRLGYWHAENVAGRVKHSELVCVVDADLQRAEKVGRELGAPRWTDNTDEVLEDPNIDAVVIATPTGTHASLIKKAAQYGKAIFVEKPLTLQLAEADEVISAVNQYNAQCQVGFMRRFDPAYAEAKKRIAAGDIGKPIYFKAVSRDPVSPPAEFIRGSGGIFIDMAIHDYDLARFLMGSEVDAVSAHGSVLVYPFMRELQDSDQSLTYLRFASGAAGDVEASRNALYGYDIRGEVVGTEGTIQIGSLQHHDIRVLTLKGSTHDIVPSFPERFKDAYQLEMVHFIECCLRGEKPSVTVEDGKAAQQIANAATLAFQKRAEVRLADL</sequence>
<evidence type="ECO:0000256" key="2">
    <source>
        <dbReference type="ARBA" id="ARBA00023002"/>
    </source>
</evidence>
<evidence type="ECO:0000313" key="6">
    <source>
        <dbReference type="Proteomes" id="UP000293142"/>
    </source>
</evidence>
<feature type="domain" description="Gfo/Idh/MocA-like oxidoreductase N-terminal" evidence="3">
    <location>
        <begin position="5"/>
        <end position="125"/>
    </location>
</feature>
<dbReference type="AlphaFoldDB" id="A0A4Q9DF45"/>
<dbReference type="NCBIfam" id="TIGR04380">
    <property type="entry name" value="myo_inos_iolG"/>
    <property type="match status" value="1"/>
</dbReference>
<dbReference type="Pfam" id="PF01408">
    <property type="entry name" value="GFO_IDH_MocA"/>
    <property type="match status" value="1"/>
</dbReference>
<dbReference type="SUPFAM" id="SSF55347">
    <property type="entry name" value="Glyceraldehyde-3-phosphate dehydrogenase-like, C-terminal domain"/>
    <property type="match status" value="1"/>
</dbReference>
<dbReference type="OrthoDB" id="9815825at2"/>
<gene>
    <name evidence="5" type="primary">iolG</name>
    <name evidence="5" type="ORF">EYB31_35300</name>
</gene>
<dbReference type="PANTHER" id="PTHR42840:SF3">
    <property type="entry name" value="BINDING ROSSMANN FOLD OXIDOREDUCTASE, PUTATIVE (AFU_ORTHOLOGUE AFUA_2G10240)-RELATED"/>
    <property type="match status" value="1"/>
</dbReference>
<evidence type="ECO:0000256" key="1">
    <source>
        <dbReference type="ARBA" id="ARBA00010928"/>
    </source>
</evidence>
<dbReference type="Pfam" id="PF02894">
    <property type="entry name" value="GFO_IDH_MocA_C"/>
    <property type="match status" value="1"/>
</dbReference>
<keyword evidence="2 5" id="KW-0560">Oxidoreductase</keyword>
<proteinExistence type="inferred from homology"/>
<organism evidence="5 6">
    <name type="scientific">Paenibacillus thalictri</name>
    <dbReference type="NCBI Taxonomy" id="2527873"/>
    <lineage>
        <taxon>Bacteria</taxon>
        <taxon>Bacillati</taxon>
        <taxon>Bacillota</taxon>
        <taxon>Bacilli</taxon>
        <taxon>Bacillales</taxon>
        <taxon>Paenibacillaceae</taxon>
        <taxon>Paenibacillus</taxon>
    </lineage>
</organism>
<dbReference type="InterPro" id="IPR004104">
    <property type="entry name" value="Gfo/Idh/MocA-like_OxRdtase_C"/>
</dbReference>
<dbReference type="EC" id="1.1.1.18" evidence="5"/>
<dbReference type="Gene3D" id="3.30.360.10">
    <property type="entry name" value="Dihydrodipicolinate Reductase, domain 2"/>
    <property type="match status" value="1"/>
</dbReference>
<reference evidence="5 6" key="1">
    <citation type="submission" date="2019-02" db="EMBL/GenBank/DDBJ databases">
        <title>Paenibacillus sp. nov., isolated from surface-sterilized tissue of Thalictrum simplex L.</title>
        <authorList>
            <person name="Tuo L."/>
        </authorList>
    </citation>
    <scope>NUCLEOTIDE SEQUENCE [LARGE SCALE GENOMIC DNA]</scope>
    <source>
        <strain evidence="5 6">N2SHLJ1</strain>
    </source>
</reference>
<dbReference type="Proteomes" id="UP000293142">
    <property type="component" value="Unassembled WGS sequence"/>
</dbReference>
<comment type="caution">
    <text evidence="5">The sequence shown here is derived from an EMBL/GenBank/DDBJ whole genome shotgun (WGS) entry which is preliminary data.</text>
</comment>
<protein>
    <submittedName>
        <fullName evidence="5">Inositol 2-dehydrogenase</fullName>
        <ecNumber evidence="5">1.1.1.18</ecNumber>
    </submittedName>
</protein>
<dbReference type="EMBL" id="SIRE01000036">
    <property type="protein sequence ID" value="TBL69836.1"/>
    <property type="molecule type" value="Genomic_DNA"/>
</dbReference>
<keyword evidence="6" id="KW-1185">Reference proteome</keyword>
<evidence type="ECO:0000259" key="3">
    <source>
        <dbReference type="Pfam" id="PF01408"/>
    </source>
</evidence>
<dbReference type="RefSeq" id="WP_131018296.1">
    <property type="nucleotide sequence ID" value="NZ_SIRE01000036.1"/>
</dbReference>
<evidence type="ECO:0000259" key="4">
    <source>
        <dbReference type="Pfam" id="PF02894"/>
    </source>
</evidence>
<evidence type="ECO:0000313" key="5">
    <source>
        <dbReference type="EMBL" id="TBL69836.1"/>
    </source>
</evidence>
<dbReference type="InterPro" id="IPR036291">
    <property type="entry name" value="NAD(P)-bd_dom_sf"/>
</dbReference>
<accession>A0A4Q9DF45</accession>
<dbReference type="SUPFAM" id="SSF51735">
    <property type="entry name" value="NAD(P)-binding Rossmann-fold domains"/>
    <property type="match status" value="1"/>
</dbReference>
<dbReference type="PANTHER" id="PTHR42840">
    <property type="entry name" value="NAD(P)-BINDING ROSSMANN-FOLD SUPERFAMILY PROTEIN-RELATED"/>
    <property type="match status" value="1"/>
</dbReference>
<name>A0A4Q9DF45_9BACL</name>
<feature type="domain" description="Gfo/Idh/MocA-like oxidoreductase C-terminal" evidence="4">
    <location>
        <begin position="137"/>
        <end position="332"/>
    </location>
</feature>
<dbReference type="GO" id="GO:0000166">
    <property type="term" value="F:nucleotide binding"/>
    <property type="evidence" value="ECO:0007669"/>
    <property type="project" value="InterPro"/>
</dbReference>
<dbReference type="GO" id="GO:0050112">
    <property type="term" value="F:inositol 2-dehydrogenase (NAD+) activity"/>
    <property type="evidence" value="ECO:0007669"/>
    <property type="project" value="UniProtKB-EC"/>
</dbReference>